<dbReference type="Pfam" id="PF07238">
    <property type="entry name" value="PilZ"/>
    <property type="match status" value="1"/>
</dbReference>
<dbReference type="RefSeq" id="WP_126378430.1">
    <property type="nucleotide sequence ID" value="NZ_AP017378.1"/>
</dbReference>
<dbReference type="EMBL" id="AP017378">
    <property type="protein sequence ID" value="BBD08380.1"/>
    <property type="molecule type" value="Genomic_DNA"/>
</dbReference>
<dbReference type="KEGG" id="dfl:DFE_1654"/>
<gene>
    <name evidence="2" type="ORF">DFE_1654</name>
</gene>
<proteinExistence type="predicted"/>
<reference evidence="2 3" key="1">
    <citation type="journal article" date="2018" name="Sci. Adv.">
        <title>Multi-heme cytochromes provide a pathway for survival in energy-limited environments.</title>
        <authorList>
            <person name="Deng X."/>
            <person name="Dohmae N."/>
            <person name="Nealson K.H."/>
            <person name="Hashimoto K."/>
            <person name="Okamoto A."/>
        </authorList>
    </citation>
    <scope>NUCLEOTIDE SEQUENCE [LARGE SCALE GENOMIC DNA]</scope>
    <source>
        <strain evidence="2 3">IS5</strain>
    </source>
</reference>
<dbReference type="InterPro" id="IPR009875">
    <property type="entry name" value="PilZ_domain"/>
</dbReference>
<name>A0A2Z6AYW1_9BACT</name>
<feature type="domain" description="PilZ" evidence="1">
    <location>
        <begin position="15"/>
        <end position="102"/>
    </location>
</feature>
<dbReference type="GO" id="GO:0035438">
    <property type="term" value="F:cyclic-di-GMP binding"/>
    <property type="evidence" value="ECO:0007669"/>
    <property type="project" value="InterPro"/>
</dbReference>
<organism evidence="2 3">
    <name type="scientific">Desulfovibrio ferrophilus</name>
    <dbReference type="NCBI Taxonomy" id="241368"/>
    <lineage>
        <taxon>Bacteria</taxon>
        <taxon>Pseudomonadati</taxon>
        <taxon>Thermodesulfobacteriota</taxon>
        <taxon>Desulfovibrionia</taxon>
        <taxon>Desulfovibrionales</taxon>
        <taxon>Desulfovibrionaceae</taxon>
        <taxon>Desulfovibrio</taxon>
    </lineage>
</organism>
<protein>
    <recommendedName>
        <fullName evidence="1">PilZ domain-containing protein</fullName>
    </recommendedName>
</protein>
<evidence type="ECO:0000313" key="2">
    <source>
        <dbReference type="EMBL" id="BBD08380.1"/>
    </source>
</evidence>
<dbReference type="Proteomes" id="UP000269883">
    <property type="component" value="Chromosome"/>
</dbReference>
<evidence type="ECO:0000313" key="3">
    <source>
        <dbReference type="Proteomes" id="UP000269883"/>
    </source>
</evidence>
<accession>A0A2Z6AYW1</accession>
<sequence>MGHSELYEQRHFNARMRLTAFAFNHVSEIVSGASRRPISLVNIHHQGARLRMQPGVNYDLSLGHTVTLNLNLGGTETENLTGHVTWTSDDDIYVDFGSPLTVGASYLQGLIDN</sequence>
<dbReference type="AlphaFoldDB" id="A0A2Z6AYW1"/>
<evidence type="ECO:0000259" key="1">
    <source>
        <dbReference type="Pfam" id="PF07238"/>
    </source>
</evidence>
<dbReference type="OrthoDB" id="9854822at2"/>
<keyword evidence="3" id="KW-1185">Reference proteome</keyword>